<protein>
    <recommendedName>
        <fullName evidence="4">Glycosyltransferase RgtA/B/C/D-like domain-containing protein</fullName>
    </recommendedName>
</protein>
<feature type="transmembrane region" description="Helical" evidence="1">
    <location>
        <begin position="70"/>
        <end position="93"/>
    </location>
</feature>
<evidence type="ECO:0000313" key="2">
    <source>
        <dbReference type="EMBL" id="MFC1853382.1"/>
    </source>
</evidence>
<feature type="transmembrane region" description="Helical" evidence="1">
    <location>
        <begin position="20"/>
        <end position="42"/>
    </location>
</feature>
<dbReference type="Proteomes" id="UP001594351">
    <property type="component" value="Unassembled WGS sequence"/>
</dbReference>
<name>A0ABV6Z4L8_UNCC1</name>
<feature type="transmembrane region" description="Helical" evidence="1">
    <location>
        <begin position="296"/>
        <end position="317"/>
    </location>
</feature>
<keyword evidence="1" id="KW-0812">Transmembrane</keyword>
<organism evidence="2 3">
    <name type="scientific">candidate division CSSED10-310 bacterium</name>
    <dbReference type="NCBI Taxonomy" id="2855610"/>
    <lineage>
        <taxon>Bacteria</taxon>
        <taxon>Bacteria division CSSED10-310</taxon>
    </lineage>
</organism>
<reference evidence="2 3" key="1">
    <citation type="submission" date="2024-09" db="EMBL/GenBank/DDBJ databases">
        <title>Laminarin stimulates single cell rates of sulfate reduction while oxygen inhibits transcriptomic activity in coastal marine sediment.</title>
        <authorList>
            <person name="Lindsay M."/>
            <person name="Orcutt B."/>
            <person name="Emerson D."/>
            <person name="Stepanauskas R."/>
            <person name="D'Angelo T."/>
        </authorList>
    </citation>
    <scope>NUCLEOTIDE SEQUENCE [LARGE SCALE GENOMIC DNA]</scope>
    <source>
        <strain evidence="2">SAG AM-311-K15</strain>
    </source>
</reference>
<keyword evidence="1" id="KW-1133">Transmembrane helix</keyword>
<dbReference type="EMBL" id="JBHPBY010000486">
    <property type="protein sequence ID" value="MFC1853382.1"/>
    <property type="molecule type" value="Genomic_DNA"/>
</dbReference>
<evidence type="ECO:0000313" key="3">
    <source>
        <dbReference type="Proteomes" id="UP001594351"/>
    </source>
</evidence>
<sequence>MSSKKTKITGALSYVPGPRFFSFLGSIIVVGAGLAVAKVTVIPSLTIDLHHVQTVDLDFSELTFSSPLQYQIAIILSCLFLWLGGSYVLKRIFVSSSATFQEQKHTSFFSKPDIHFFVFYDSLTFIPFLVLYIPLILEAKLLRNPTDILLIWSLVVHLYFRFMLFVKFAMKPGKDIFAHDFQAISIRRIWCLLVGFFLVLYLLVALRYIGQDISLAGDEPEYVMVAHSLWHDGDIMVKDNYNRHEYRLFYRHPLAFGRTTWEGYPVEGLLVSLYLFPYYVLGHWLNLAIAPVMRLAMVPLAVLLIGEIFLLLCHLVPSRKIALTVSVICGLSSPLIFHAPLVFSEITGALLLSFTLRSILAMKEKSYFRLTAPLGIILFLWTGAKYIAFAFPLGLWFLVRSVLDWRGSTARSALRKKIIISFLVLITMGTMYFTFLRIYYQSFSPLATRGGELLEFTRKEGTGLADSFAWLFGNRISRLPYSVRVGLGNFMDQKIGLLMYAPFYVLFFAGLWLIMRHKLTRVWPFMAIFFLYWLLLFWLSYWEGYGPPTRYLVPIVPILAIGVSYALYYRVNSQAIFFGLAFWGIGIVLLALRKPYLLYHHTLWRFSEAYNNFLNTYSGQRFLLRSLFPSFTEFPFNWQFFSLWLVLISVLVVVAVRKNSSSFFYPVSIVCSVLFLLFVPFIISLYLTDPIPYGIEYAPESRYTSPVQIGKAGAGAYNWEESGFWGQKNRQSTLFVRSDRSDRMTIVMEVHSLVPNQITFMVARNKIIVKVPPMLKKIIHWSNIKPFRQSDLNYVQLVLTPRTGKNLFFSNEGSDGRELGIFMNLK</sequence>
<keyword evidence="3" id="KW-1185">Reference proteome</keyword>
<feature type="transmembrane region" description="Helical" evidence="1">
    <location>
        <begin position="149"/>
        <end position="168"/>
    </location>
</feature>
<gene>
    <name evidence="2" type="ORF">ACFL27_24560</name>
</gene>
<comment type="caution">
    <text evidence="2">The sequence shown here is derived from an EMBL/GenBank/DDBJ whole genome shotgun (WGS) entry which is preliminary data.</text>
</comment>
<feature type="transmembrane region" description="Helical" evidence="1">
    <location>
        <begin position="372"/>
        <end position="398"/>
    </location>
</feature>
<feature type="transmembrane region" description="Helical" evidence="1">
    <location>
        <begin position="551"/>
        <end position="568"/>
    </location>
</feature>
<feature type="transmembrane region" description="Helical" evidence="1">
    <location>
        <begin position="663"/>
        <end position="687"/>
    </location>
</feature>
<evidence type="ECO:0008006" key="4">
    <source>
        <dbReference type="Google" id="ProtNLM"/>
    </source>
</evidence>
<accession>A0ABV6Z4L8</accession>
<proteinExistence type="predicted"/>
<feature type="transmembrane region" description="Helical" evidence="1">
    <location>
        <begin position="522"/>
        <end position="539"/>
    </location>
</feature>
<feature type="transmembrane region" description="Helical" evidence="1">
    <location>
        <begin position="114"/>
        <end position="137"/>
    </location>
</feature>
<feature type="transmembrane region" description="Helical" evidence="1">
    <location>
        <begin position="189"/>
        <end position="209"/>
    </location>
</feature>
<feature type="transmembrane region" description="Helical" evidence="1">
    <location>
        <begin position="418"/>
        <end position="440"/>
    </location>
</feature>
<feature type="non-terminal residue" evidence="2">
    <location>
        <position position="826"/>
    </location>
</feature>
<feature type="transmembrane region" description="Helical" evidence="1">
    <location>
        <begin position="575"/>
        <end position="592"/>
    </location>
</feature>
<feature type="transmembrane region" description="Helical" evidence="1">
    <location>
        <begin position="636"/>
        <end position="656"/>
    </location>
</feature>
<feature type="transmembrane region" description="Helical" evidence="1">
    <location>
        <begin position="497"/>
        <end position="515"/>
    </location>
</feature>
<evidence type="ECO:0000256" key="1">
    <source>
        <dbReference type="SAM" id="Phobius"/>
    </source>
</evidence>
<keyword evidence="1" id="KW-0472">Membrane</keyword>